<dbReference type="RefSeq" id="WP_380806189.1">
    <property type="nucleotide sequence ID" value="NZ_JBHSFZ010000058.1"/>
</dbReference>
<dbReference type="Pfam" id="PF02515">
    <property type="entry name" value="CoA_transf_3"/>
    <property type="match status" value="1"/>
</dbReference>
<organism evidence="1 2">
    <name type="scientific">Sphingobium tyrosinilyticum</name>
    <dbReference type="NCBI Taxonomy" id="2715436"/>
    <lineage>
        <taxon>Bacteria</taxon>
        <taxon>Pseudomonadati</taxon>
        <taxon>Pseudomonadota</taxon>
        <taxon>Alphaproteobacteria</taxon>
        <taxon>Sphingomonadales</taxon>
        <taxon>Sphingomonadaceae</taxon>
        <taxon>Sphingobium</taxon>
    </lineage>
</organism>
<name>A0ABV9F6R6_9SPHN</name>
<dbReference type="PANTHER" id="PTHR48229">
    <property type="entry name" value="CAIB/BAIF FAMILY ENZYME (AFU_ORTHOLOGUE AFUA_1G05360)-RELATED"/>
    <property type="match status" value="1"/>
</dbReference>
<dbReference type="InterPro" id="IPR052985">
    <property type="entry name" value="CoA-trans_III_biosynth/detox"/>
</dbReference>
<keyword evidence="1" id="KW-0808">Transferase</keyword>
<dbReference type="Proteomes" id="UP001595957">
    <property type="component" value="Unassembled WGS sequence"/>
</dbReference>
<dbReference type="GO" id="GO:0016740">
    <property type="term" value="F:transferase activity"/>
    <property type="evidence" value="ECO:0007669"/>
    <property type="project" value="UniProtKB-KW"/>
</dbReference>
<evidence type="ECO:0000313" key="2">
    <source>
        <dbReference type="Proteomes" id="UP001595957"/>
    </source>
</evidence>
<accession>A0ABV9F6R6</accession>
<evidence type="ECO:0000313" key="1">
    <source>
        <dbReference type="EMBL" id="MFC4595694.1"/>
    </source>
</evidence>
<dbReference type="EMBL" id="JBHSFZ010000058">
    <property type="protein sequence ID" value="MFC4595694.1"/>
    <property type="molecule type" value="Genomic_DNA"/>
</dbReference>
<gene>
    <name evidence="1" type="ORF">ACFO3E_16150</name>
</gene>
<reference evidence="2" key="1">
    <citation type="journal article" date="2019" name="Int. J. Syst. Evol. Microbiol.">
        <title>The Global Catalogue of Microorganisms (GCM) 10K type strain sequencing project: providing services to taxonomists for standard genome sequencing and annotation.</title>
        <authorList>
            <consortium name="The Broad Institute Genomics Platform"/>
            <consortium name="The Broad Institute Genome Sequencing Center for Infectious Disease"/>
            <person name="Wu L."/>
            <person name="Ma J."/>
        </authorList>
    </citation>
    <scope>NUCLEOTIDE SEQUENCE [LARGE SCALE GENOMIC DNA]</scope>
    <source>
        <strain evidence="2">NBRC 103632</strain>
    </source>
</reference>
<sequence>MSGLARRHAQALLSALGLLGNPTPPEDHPALAWRRAGLMGVSGHPDGPGLVPPVALTSAADGALAALRALAPAEKLPERGSSLLGERARLLGLRRGGRESANRSCRLITTRSGDVALNLARPDDWDLLPALFEEDGLADWSAVERLAALRDREELVARGRLLGLPIAIDETPAAPAMPFTLNQLAAPRARFGTPMAVDLSSLWAGPLAGELLAAAGARVVKVESLHRPDGARAGHPRFFDLMNAGKSCIALDFHDADDLMLLRALLERADIVIEGSRPRALAQLGIDAEGIASGGATWVSITAYGRDGEAADRIGFGDDAAVAGGLASAMARGWGEPIFAGDAIADPLTGITAALVAWAGWRSGGACLASVPLSRVVAHACSLYEAGSDELNRWQAMAEADAAPLYPLRTSVRRACEAGADNDQLGAFVRA</sequence>
<dbReference type="InterPro" id="IPR003673">
    <property type="entry name" value="CoA-Trfase_fam_III"/>
</dbReference>
<dbReference type="Gene3D" id="3.40.50.10540">
    <property type="entry name" value="Crotonobetainyl-coa:carnitine coa-transferase, domain 1"/>
    <property type="match status" value="1"/>
</dbReference>
<dbReference type="InterPro" id="IPR023606">
    <property type="entry name" value="CoA-Trfase_III_dom_1_sf"/>
</dbReference>
<proteinExistence type="predicted"/>
<comment type="caution">
    <text evidence="1">The sequence shown here is derived from an EMBL/GenBank/DDBJ whole genome shotgun (WGS) entry which is preliminary data.</text>
</comment>
<dbReference type="SUPFAM" id="SSF89796">
    <property type="entry name" value="CoA-transferase family III (CaiB/BaiF)"/>
    <property type="match status" value="2"/>
</dbReference>
<protein>
    <submittedName>
        <fullName evidence="1">CoA transferase</fullName>
    </submittedName>
</protein>
<keyword evidence="2" id="KW-1185">Reference proteome</keyword>
<dbReference type="PANTHER" id="PTHR48229:SF1">
    <property type="entry name" value="ALPHA METHYLACYL-COA RACEMASE-RELATED"/>
    <property type="match status" value="1"/>
</dbReference>